<feature type="domain" description="VTC" evidence="1">
    <location>
        <begin position="50"/>
        <end position="238"/>
    </location>
</feature>
<gene>
    <name evidence="2" type="ORF">MEBOL_005165</name>
</gene>
<dbReference type="RefSeq" id="WP_245918859.1">
    <property type="nucleotide sequence ID" value="NZ_CP022163.1"/>
</dbReference>
<dbReference type="Gene3D" id="3.20.100.30">
    <property type="entry name" value="VTC, catalytic tunnel domain"/>
    <property type="match status" value="1"/>
</dbReference>
<dbReference type="KEGG" id="mbd:MEBOL_005165"/>
<reference evidence="2 3" key="1">
    <citation type="submission" date="2017-06" db="EMBL/GenBank/DDBJ databases">
        <authorList>
            <person name="Kim H.J."/>
            <person name="Triplett B.A."/>
        </authorList>
    </citation>
    <scope>NUCLEOTIDE SEQUENCE [LARGE SCALE GENOMIC DNA]</scope>
    <source>
        <strain evidence="2 3">DSM 14713</strain>
    </source>
</reference>
<proteinExistence type="predicted"/>
<evidence type="ECO:0000313" key="2">
    <source>
        <dbReference type="EMBL" id="ATB31702.1"/>
    </source>
</evidence>
<dbReference type="AlphaFoldDB" id="A0A250IKE9"/>
<evidence type="ECO:0000259" key="1">
    <source>
        <dbReference type="Pfam" id="PF09359"/>
    </source>
</evidence>
<dbReference type="Pfam" id="PF09359">
    <property type="entry name" value="VTC"/>
    <property type="match status" value="1"/>
</dbReference>
<dbReference type="GO" id="GO:0006799">
    <property type="term" value="P:polyphosphate biosynthetic process"/>
    <property type="evidence" value="ECO:0007669"/>
    <property type="project" value="UniProtKB-ARBA"/>
</dbReference>
<evidence type="ECO:0000313" key="3">
    <source>
        <dbReference type="Proteomes" id="UP000217289"/>
    </source>
</evidence>
<protein>
    <submittedName>
        <fullName evidence="2">VTC domain-containing protein</fullName>
    </submittedName>
</protein>
<name>A0A250IKE9_9BACT</name>
<dbReference type="InterPro" id="IPR018966">
    <property type="entry name" value="VTC_domain"/>
</dbReference>
<dbReference type="EMBL" id="CP022163">
    <property type="protein sequence ID" value="ATB31702.1"/>
    <property type="molecule type" value="Genomic_DNA"/>
</dbReference>
<keyword evidence="3" id="KW-1185">Reference proteome</keyword>
<organism evidence="2 3">
    <name type="scientific">Melittangium boletus DSM 14713</name>
    <dbReference type="NCBI Taxonomy" id="1294270"/>
    <lineage>
        <taxon>Bacteria</taxon>
        <taxon>Pseudomonadati</taxon>
        <taxon>Myxococcota</taxon>
        <taxon>Myxococcia</taxon>
        <taxon>Myxococcales</taxon>
        <taxon>Cystobacterineae</taxon>
        <taxon>Archangiaceae</taxon>
        <taxon>Melittangium</taxon>
    </lineage>
</organism>
<sequence length="246" mass="27705">MNDPSPAPVSQDRERRFLPSREALETFLRAASSWTKPCVYDSGLPFAFTRTTYFDTEALDFLDSCRHGHTQRLRLREYAGTADLAQPAVLTGTRYLELKTNRREQRTKVRVPLTADEASALLSGAELAPESAAARLLRDSPHGPVRPWMMAWYRRNTLANADASVRVTVDEDLVFALPPEHSQMGVPAAPTRLIQQAPATLMEVKWWGSQPSWLEELLRKLESFETHDSKFEQGMRALLDGVPAVK</sequence>
<dbReference type="InterPro" id="IPR042267">
    <property type="entry name" value="VTC_sf"/>
</dbReference>
<accession>A0A250IKE9</accession>
<dbReference type="Proteomes" id="UP000217289">
    <property type="component" value="Chromosome"/>
</dbReference>